<evidence type="ECO:0000259" key="1">
    <source>
        <dbReference type="Pfam" id="PF21359"/>
    </source>
</evidence>
<evidence type="ECO:0000313" key="3">
    <source>
        <dbReference type="RefSeq" id="XP_016647477.1"/>
    </source>
</evidence>
<reference evidence="3" key="2">
    <citation type="submission" date="2025-08" db="UniProtKB">
        <authorList>
            <consortium name="RefSeq"/>
        </authorList>
    </citation>
    <scope>IDENTIFICATION</scope>
</reference>
<keyword evidence="2" id="KW-1185">Reference proteome</keyword>
<protein>
    <submittedName>
        <fullName evidence="3">Protein TOPLESS-like isoform X1</fullName>
    </submittedName>
</protein>
<dbReference type="Pfam" id="PF21359">
    <property type="entry name" value="zf_topless"/>
    <property type="match status" value="1"/>
</dbReference>
<dbReference type="RefSeq" id="XP_016647477.1">
    <property type="nucleotide sequence ID" value="XM_016791991.1"/>
</dbReference>
<reference evidence="2" key="1">
    <citation type="journal article" date="2012" name="Nat. Commun.">
        <title>The genome of Prunus mume.</title>
        <authorList>
            <person name="Zhang Q."/>
            <person name="Chen W."/>
            <person name="Sun L."/>
            <person name="Zhao F."/>
            <person name="Huang B."/>
            <person name="Yang W."/>
            <person name="Tao Y."/>
            <person name="Wang J."/>
            <person name="Yuan Z."/>
            <person name="Fan G."/>
            <person name="Xing Z."/>
            <person name="Han C."/>
            <person name="Pan H."/>
            <person name="Zhong X."/>
            <person name="Shi W."/>
            <person name="Liang X."/>
            <person name="Du D."/>
            <person name="Sun F."/>
            <person name="Xu Z."/>
            <person name="Hao R."/>
            <person name="Lv T."/>
            <person name="Lv Y."/>
            <person name="Zheng Z."/>
            <person name="Sun M."/>
            <person name="Luo L."/>
            <person name="Cai M."/>
            <person name="Gao Y."/>
            <person name="Wang J."/>
            <person name="Yin Y."/>
            <person name="Xu X."/>
            <person name="Cheng T."/>
            <person name="Wang J."/>
        </authorList>
    </citation>
    <scope>NUCLEOTIDE SEQUENCE [LARGE SCALE GENOMIC DNA]</scope>
</reference>
<dbReference type="GeneID" id="107880466"/>
<organism evidence="2 3">
    <name type="scientific">Prunus mume</name>
    <name type="common">Japanese apricot</name>
    <name type="synonym">Armeniaca mume</name>
    <dbReference type="NCBI Taxonomy" id="102107"/>
    <lineage>
        <taxon>Eukaryota</taxon>
        <taxon>Viridiplantae</taxon>
        <taxon>Streptophyta</taxon>
        <taxon>Embryophyta</taxon>
        <taxon>Tracheophyta</taxon>
        <taxon>Spermatophyta</taxon>
        <taxon>Magnoliopsida</taxon>
        <taxon>eudicotyledons</taxon>
        <taxon>Gunneridae</taxon>
        <taxon>Pentapetalae</taxon>
        <taxon>rosids</taxon>
        <taxon>fabids</taxon>
        <taxon>Rosales</taxon>
        <taxon>Rosaceae</taxon>
        <taxon>Amygdaloideae</taxon>
        <taxon>Amygdaleae</taxon>
        <taxon>Prunus</taxon>
    </lineage>
</organism>
<dbReference type="InterPro" id="IPR048419">
    <property type="entry name" value="Topless_Znf"/>
</dbReference>
<sequence length="149" mass="17186">MRSYSKKCITCVWVQSNRDHKALSMCGDIMSMRKTMMKELRQMIEAKPVFRGKLKYPSINQSLNWQHKQCKDPPPNPVIKTLFVDHVCEPQENVPLPLPFENNLEDCLSLSLWTGNILQVRYFLPSQATSNPLPTSSAELSQKFICNTR</sequence>
<proteinExistence type="predicted"/>
<dbReference type="PANTHER" id="PTHR44083:SF30">
    <property type="entry name" value="TOPLESS-LIKE PROTEIN"/>
    <property type="match status" value="1"/>
</dbReference>
<dbReference type="PANTHER" id="PTHR44083">
    <property type="entry name" value="TOPLESS-RELATED PROTEIN 1-RELATED"/>
    <property type="match status" value="1"/>
</dbReference>
<accession>A0ABM1LJA0</accession>
<dbReference type="Proteomes" id="UP000694861">
    <property type="component" value="Linkage group LG2"/>
</dbReference>
<gene>
    <name evidence="3" type="primary">LOC107880466</name>
</gene>
<name>A0ABM1LJA0_PRUMU</name>
<feature type="domain" description="TOPLESS zinc finger" evidence="1">
    <location>
        <begin position="59"/>
        <end position="88"/>
    </location>
</feature>
<dbReference type="InterPro" id="IPR027728">
    <property type="entry name" value="Topless_fam"/>
</dbReference>
<evidence type="ECO:0000313" key="2">
    <source>
        <dbReference type="Proteomes" id="UP000694861"/>
    </source>
</evidence>